<evidence type="ECO:0000313" key="1">
    <source>
        <dbReference type="EMBL" id="KAF9614550.1"/>
    </source>
</evidence>
<accession>A0A835IAM2</accession>
<dbReference type="Proteomes" id="UP000631114">
    <property type="component" value="Unassembled WGS sequence"/>
</dbReference>
<proteinExistence type="predicted"/>
<keyword evidence="2" id="KW-1185">Reference proteome</keyword>
<sequence>MSMEEDFQCALFLFNLNPNYAVFKDHILANESFPSAANVYSPPQRASIVYTPFVSKDASTIAFVSNGRGGSVRGGRCRSSATKRNAKKLRSNLFLDFHCHILGEK</sequence>
<reference evidence="1 2" key="1">
    <citation type="submission" date="2020-10" db="EMBL/GenBank/DDBJ databases">
        <title>The Coptis chinensis genome and diversification of protoberbering-type alkaloids.</title>
        <authorList>
            <person name="Wang B."/>
            <person name="Shu S."/>
            <person name="Song C."/>
            <person name="Liu Y."/>
        </authorList>
    </citation>
    <scope>NUCLEOTIDE SEQUENCE [LARGE SCALE GENOMIC DNA]</scope>
    <source>
        <strain evidence="1">HL-2020</strain>
        <tissue evidence="1">Leaf</tissue>
    </source>
</reference>
<name>A0A835IAM2_9MAGN</name>
<dbReference type="EMBL" id="JADFTS010000003">
    <property type="protein sequence ID" value="KAF9614550.1"/>
    <property type="molecule type" value="Genomic_DNA"/>
</dbReference>
<comment type="caution">
    <text evidence="1">The sequence shown here is derived from an EMBL/GenBank/DDBJ whole genome shotgun (WGS) entry which is preliminary data.</text>
</comment>
<organism evidence="1 2">
    <name type="scientific">Coptis chinensis</name>
    <dbReference type="NCBI Taxonomy" id="261450"/>
    <lineage>
        <taxon>Eukaryota</taxon>
        <taxon>Viridiplantae</taxon>
        <taxon>Streptophyta</taxon>
        <taxon>Embryophyta</taxon>
        <taxon>Tracheophyta</taxon>
        <taxon>Spermatophyta</taxon>
        <taxon>Magnoliopsida</taxon>
        <taxon>Ranunculales</taxon>
        <taxon>Ranunculaceae</taxon>
        <taxon>Coptidoideae</taxon>
        <taxon>Coptis</taxon>
    </lineage>
</organism>
<evidence type="ECO:0000313" key="2">
    <source>
        <dbReference type="Proteomes" id="UP000631114"/>
    </source>
</evidence>
<protein>
    <submittedName>
        <fullName evidence="1">Uncharacterized protein</fullName>
    </submittedName>
</protein>
<dbReference type="AlphaFoldDB" id="A0A835IAM2"/>
<gene>
    <name evidence="1" type="ORF">IFM89_019297</name>
</gene>